<dbReference type="EMBL" id="QFAW01000022">
    <property type="protein sequence ID" value="PWE43043.1"/>
    <property type="molecule type" value="Genomic_DNA"/>
</dbReference>
<dbReference type="Proteomes" id="UP000245056">
    <property type="component" value="Unassembled WGS sequence"/>
</dbReference>
<reference evidence="2 3" key="1">
    <citation type="submission" date="2018-05" db="EMBL/GenBank/DDBJ databases">
        <title>Genome sequences of two Antarctic strains of Pseudomonas prosekii: insights into adaptation to extreme conditions.</title>
        <authorList>
            <person name="Snopkova K."/>
            <person name="Dufkova K."/>
            <person name="Cejkova D."/>
            <person name="Sedlacek I."/>
            <person name="Smajs D."/>
        </authorList>
    </citation>
    <scope>NUCLEOTIDE SEQUENCE [LARGE SCALE GENOMIC DNA]</scope>
    <source>
        <strain evidence="2 3">P2673</strain>
    </source>
</reference>
<evidence type="ECO:0000259" key="1">
    <source>
        <dbReference type="Pfam" id="PF08722"/>
    </source>
</evidence>
<name>A0A2U2D5Y2_9PSED</name>
<comment type="caution">
    <text evidence="2">The sequence shown here is derived from an EMBL/GenBank/DDBJ whole genome shotgun (WGS) entry which is preliminary data.</text>
</comment>
<feature type="domain" description="TnsA endonuclease N-terminal" evidence="1">
    <location>
        <begin position="44"/>
        <end position="120"/>
    </location>
</feature>
<accession>A0A2U2D5Y2</accession>
<evidence type="ECO:0000313" key="3">
    <source>
        <dbReference type="Proteomes" id="UP000245056"/>
    </source>
</evidence>
<protein>
    <submittedName>
        <fullName evidence="2">Transposase</fullName>
    </submittedName>
</protein>
<organism evidence="2 3">
    <name type="scientific">Pseudomonas prosekii</name>
    <dbReference type="NCBI Taxonomy" id="1148509"/>
    <lineage>
        <taxon>Bacteria</taxon>
        <taxon>Pseudomonadati</taxon>
        <taxon>Pseudomonadota</taxon>
        <taxon>Gammaproteobacteria</taxon>
        <taxon>Pseudomonadales</taxon>
        <taxon>Pseudomonadaceae</taxon>
        <taxon>Pseudomonas</taxon>
    </lineage>
</organism>
<dbReference type="RefSeq" id="WP_109521362.1">
    <property type="nucleotide sequence ID" value="NZ_CP196739.1"/>
</dbReference>
<dbReference type="AlphaFoldDB" id="A0A2U2D5Y2"/>
<dbReference type="InterPro" id="IPR014833">
    <property type="entry name" value="TnsA_N"/>
</dbReference>
<dbReference type="OrthoDB" id="881413at2"/>
<proteinExistence type="predicted"/>
<gene>
    <name evidence="2" type="ORF">C9I49_16785</name>
</gene>
<evidence type="ECO:0000313" key="2">
    <source>
        <dbReference type="EMBL" id="PWE43043.1"/>
    </source>
</evidence>
<dbReference type="Pfam" id="PF08722">
    <property type="entry name" value="Tn7_TnsA-like_N"/>
    <property type="match status" value="1"/>
</dbReference>
<sequence length="212" mass="24426">MAVRKVVTRSSCHFRGYFPSLKNGHSVGWESQLEGGFFRLLELSPCVRSYEAQPTWETFELDGSLVKYAPDIRAFLMDGSEWWFEVKPKTKLLIRRVKQKLNAAKIHFAASGRSFSVVTDALIWSEPSARNLRRILYHRRGPWLSPTQRDEVKHDLDKYSPKDFGELIKVFGEMDAWRLLGLCIVGIDIQKPITENSEVFLNGGHRHADLFT</sequence>